<reference evidence="2" key="2">
    <citation type="journal article" date="2020" name="Microorganisms">
        <title>Osmotic Adaptation and Compatible Solute Biosynthesis of Phototrophic Bacteria as Revealed from Genome Analyses.</title>
        <authorList>
            <person name="Imhoff J.F."/>
            <person name="Rahn T."/>
            <person name="Kunzel S."/>
            <person name="Keller A."/>
            <person name="Neulinger S.C."/>
        </authorList>
    </citation>
    <scope>NUCLEOTIDE SEQUENCE</scope>
    <source>
        <strain evidence="2">IM 151</strain>
    </source>
</reference>
<keyword evidence="1" id="KW-0812">Transmembrane</keyword>
<evidence type="ECO:0000313" key="2">
    <source>
        <dbReference type="EMBL" id="MBK1712081.1"/>
    </source>
</evidence>
<accession>A0ABS1DSH7</accession>
<evidence type="ECO:0000256" key="1">
    <source>
        <dbReference type="SAM" id="Phobius"/>
    </source>
</evidence>
<name>A0ABS1DSH7_RUBGE</name>
<comment type="caution">
    <text evidence="2">The sequence shown here is derived from an EMBL/GenBank/DDBJ whole genome shotgun (WGS) entry which is preliminary data.</text>
</comment>
<keyword evidence="1" id="KW-1133">Transmembrane helix</keyword>
<dbReference type="EMBL" id="NRRU01000011">
    <property type="protein sequence ID" value="MBK1712081.1"/>
    <property type="molecule type" value="Genomic_DNA"/>
</dbReference>
<organism evidence="2 3">
    <name type="scientific">Rubrivivax gelatinosus</name>
    <name type="common">Rhodocyclus gelatinosus</name>
    <name type="synonym">Rhodopseudomonas gelatinosa</name>
    <dbReference type="NCBI Taxonomy" id="28068"/>
    <lineage>
        <taxon>Bacteria</taxon>
        <taxon>Pseudomonadati</taxon>
        <taxon>Pseudomonadota</taxon>
        <taxon>Betaproteobacteria</taxon>
        <taxon>Burkholderiales</taxon>
        <taxon>Sphaerotilaceae</taxon>
        <taxon>Rubrivivax</taxon>
    </lineage>
</organism>
<evidence type="ECO:0000313" key="3">
    <source>
        <dbReference type="Proteomes" id="UP001041814"/>
    </source>
</evidence>
<reference evidence="2" key="1">
    <citation type="submission" date="2017-08" db="EMBL/GenBank/DDBJ databases">
        <authorList>
            <person name="Imhoff J.F."/>
            <person name="Rahn T."/>
            <person name="Kuenzel S."/>
            <person name="Neulinger S.C."/>
        </authorList>
    </citation>
    <scope>NUCLEOTIDE SEQUENCE</scope>
    <source>
        <strain evidence="2">IM 151</strain>
    </source>
</reference>
<feature type="transmembrane region" description="Helical" evidence="1">
    <location>
        <begin position="54"/>
        <end position="73"/>
    </location>
</feature>
<gene>
    <name evidence="2" type="ORF">CKO43_04725</name>
</gene>
<protein>
    <submittedName>
        <fullName evidence="2">Uncharacterized protein</fullName>
    </submittedName>
</protein>
<dbReference type="Proteomes" id="UP001041814">
    <property type="component" value="Unassembled WGS sequence"/>
</dbReference>
<keyword evidence="3" id="KW-1185">Reference proteome</keyword>
<proteinExistence type="predicted"/>
<feature type="transmembrane region" description="Helical" evidence="1">
    <location>
        <begin position="15"/>
        <end position="34"/>
    </location>
</feature>
<keyword evidence="1" id="KW-0472">Membrane</keyword>
<sequence>MAGNNGAAPRLRARILCWLLRIAAVTVPLGYYAALLLARDWRPAWYVDEHFREWNLVVACVLALVFFAGLATIPRRALRYTSIAVCAWIFVSYQQMSWGLDRPPYVSTLRLPSGQWLALESIDFGATTSGDLYLWRLSPAGPLHRLGKPLAHHEGAGRGTLRLEGDGVVVARIEFYSGAVVEQRIAIEH</sequence>